<dbReference type="NCBIfam" id="TIGR02215">
    <property type="entry name" value="phage_chp_gp8"/>
    <property type="match status" value="1"/>
</dbReference>
<dbReference type="CDD" id="cd08054">
    <property type="entry name" value="gp6"/>
    <property type="match status" value="2"/>
</dbReference>
<dbReference type="EMBL" id="JAEQMY010000198">
    <property type="protein sequence ID" value="MBL0408367.1"/>
    <property type="molecule type" value="Genomic_DNA"/>
</dbReference>
<accession>A0A936ZDS2</accession>
<keyword evidence="2" id="KW-1185">Reference proteome</keyword>
<dbReference type="RefSeq" id="WP_202066241.1">
    <property type="nucleotide sequence ID" value="NZ_JAEQMY010000198.1"/>
</dbReference>
<evidence type="ECO:0000313" key="2">
    <source>
        <dbReference type="Proteomes" id="UP000605848"/>
    </source>
</evidence>
<organism evidence="1 2">
    <name type="scientific">Microvirga aerilata</name>
    <dbReference type="NCBI Taxonomy" id="670292"/>
    <lineage>
        <taxon>Bacteria</taxon>
        <taxon>Pseudomonadati</taxon>
        <taxon>Pseudomonadota</taxon>
        <taxon>Alphaproteobacteria</taxon>
        <taxon>Hyphomicrobiales</taxon>
        <taxon>Methylobacteriaceae</taxon>
        <taxon>Microvirga</taxon>
    </lineage>
</organism>
<dbReference type="Proteomes" id="UP000605848">
    <property type="component" value="Unassembled WGS sequence"/>
</dbReference>
<evidence type="ECO:0000313" key="1">
    <source>
        <dbReference type="EMBL" id="MBL0408367.1"/>
    </source>
</evidence>
<evidence type="ECO:0008006" key="3">
    <source>
        <dbReference type="Google" id="ProtNLM"/>
    </source>
</evidence>
<protein>
    <recommendedName>
        <fullName evidence="3">Phage gp6-like head-tail connector protein</fullName>
    </recommendedName>
</protein>
<dbReference type="Gene3D" id="1.10.3230.30">
    <property type="entry name" value="Phage gp6-like head-tail connector protein"/>
    <property type="match status" value="1"/>
</dbReference>
<dbReference type="InterPro" id="IPR011738">
    <property type="entry name" value="Phage_CHP"/>
</dbReference>
<proteinExistence type="predicted"/>
<dbReference type="AlphaFoldDB" id="A0A936ZDS2"/>
<gene>
    <name evidence="1" type="ORF">JKG68_31330</name>
</gene>
<name>A0A936ZDS2_9HYPH</name>
<sequence length="202" mass="22036">MGLCHHAKPQGCGLRTPLTSYLRIDHDSENNLIQDLITSVAAWLAGRDGWLGCSLTTQTFELSAPLPWYPGFVGPHWDRTGCIVLPRPPYLAIESVSCVDRAGAAVLMSPAVYSTNVGGEGLSRLSFGSGVPWLGSAADLASIVVRYQAGYGPRPEDVDHGHRCAMLMTIARLYANRGDGLTAEFREDRFVQSIFAPYRVWI</sequence>
<reference evidence="1" key="1">
    <citation type="submission" date="2021-01" db="EMBL/GenBank/DDBJ databases">
        <title>Microvirga sp.</title>
        <authorList>
            <person name="Kim M.K."/>
        </authorList>
    </citation>
    <scope>NUCLEOTIDE SEQUENCE</scope>
    <source>
        <strain evidence="1">5420S-16</strain>
    </source>
</reference>
<comment type="caution">
    <text evidence="1">The sequence shown here is derived from an EMBL/GenBank/DDBJ whole genome shotgun (WGS) entry which is preliminary data.</text>
</comment>